<feature type="domain" description="Transposase IS30-like HTH" evidence="1">
    <location>
        <begin position="8"/>
        <end position="50"/>
    </location>
</feature>
<dbReference type="Pfam" id="PF13936">
    <property type="entry name" value="HTH_38"/>
    <property type="match status" value="1"/>
</dbReference>
<accession>A0A2H9T845</accession>
<evidence type="ECO:0000259" key="1">
    <source>
        <dbReference type="Pfam" id="PF13936"/>
    </source>
</evidence>
<dbReference type="GO" id="GO:0004803">
    <property type="term" value="F:transposase activity"/>
    <property type="evidence" value="ECO:0007669"/>
    <property type="project" value="TreeGrafter"/>
</dbReference>
<dbReference type="GO" id="GO:0032196">
    <property type="term" value="P:transposition"/>
    <property type="evidence" value="ECO:0007669"/>
    <property type="project" value="TreeGrafter"/>
</dbReference>
<dbReference type="InterPro" id="IPR025246">
    <property type="entry name" value="IS30-like_HTH"/>
</dbReference>
<sequence length="138" mass="15197">MSTQIRQYNQLTQGQRYPIEVLLGKGLTQIEIAETVGVSESALSRELQRNTSKKGYCAESAHSLAVKRRKSACKHSKTDERQTPIIEKGLLLGWSPENISCRMKIEVPEIALSHSSIYNRIADDKGRGGAFPAGRLGG</sequence>
<gene>
    <name evidence="2" type="ORF">CI610_01605</name>
</gene>
<dbReference type="EMBL" id="NSIT01000070">
    <property type="protein sequence ID" value="PJE79411.1"/>
    <property type="molecule type" value="Genomic_DNA"/>
</dbReference>
<dbReference type="GO" id="GO:0005829">
    <property type="term" value="C:cytosol"/>
    <property type="evidence" value="ECO:0007669"/>
    <property type="project" value="TreeGrafter"/>
</dbReference>
<protein>
    <recommendedName>
        <fullName evidence="1">Transposase IS30-like HTH domain-containing protein</fullName>
    </recommendedName>
</protein>
<evidence type="ECO:0000313" key="2">
    <source>
        <dbReference type="EMBL" id="PJE79411.1"/>
    </source>
</evidence>
<dbReference type="AlphaFoldDB" id="A0A2H9T845"/>
<organism evidence="2">
    <name type="scientific">invertebrate metagenome</name>
    <dbReference type="NCBI Taxonomy" id="1711999"/>
    <lineage>
        <taxon>unclassified sequences</taxon>
        <taxon>metagenomes</taxon>
        <taxon>organismal metagenomes</taxon>
    </lineage>
</organism>
<dbReference type="PANTHER" id="PTHR10948">
    <property type="entry name" value="TRANSPOSASE"/>
    <property type="match status" value="1"/>
</dbReference>
<dbReference type="InterPro" id="IPR051917">
    <property type="entry name" value="Transposase-Integrase"/>
</dbReference>
<comment type="caution">
    <text evidence="2">The sequence shown here is derived from an EMBL/GenBank/DDBJ whole genome shotgun (WGS) entry which is preliminary data.</text>
</comment>
<proteinExistence type="predicted"/>
<dbReference type="PANTHER" id="PTHR10948:SF23">
    <property type="entry name" value="TRANSPOSASE INSI FOR INSERTION SEQUENCE ELEMENT IS30A-RELATED"/>
    <property type="match status" value="1"/>
</dbReference>
<reference evidence="2" key="1">
    <citation type="journal article" date="2017" name="Appl. Environ. Microbiol.">
        <title>Molecular characterization of an Endozoicomonas-like organism causing infection in king scallop Pecten maximus L.</title>
        <authorList>
            <person name="Cano I."/>
            <person name="van Aerle R."/>
            <person name="Ross S."/>
            <person name="Verner-Jeffreys D.W."/>
            <person name="Paley R.K."/>
            <person name="Rimmer G."/>
            <person name="Ryder D."/>
            <person name="Hooper P."/>
            <person name="Stone D."/>
            <person name="Feist S.W."/>
        </authorList>
    </citation>
    <scope>NUCLEOTIDE SEQUENCE</scope>
</reference>
<name>A0A2H9T845_9ZZZZ</name>